<dbReference type="PRINTS" id="PR00792">
    <property type="entry name" value="PEPSIN"/>
</dbReference>
<dbReference type="PANTHER" id="PTHR47966">
    <property type="entry name" value="BETA-SITE APP-CLEAVING ENZYME, ISOFORM A-RELATED"/>
    <property type="match status" value="1"/>
</dbReference>
<dbReference type="Proteomes" id="UP000322225">
    <property type="component" value="Chromosome 7"/>
</dbReference>
<reference evidence="8" key="2">
    <citation type="submission" date="2024-01" db="EMBL/GenBank/DDBJ databases">
        <title>Comparative genomics of Cryptococcus and Kwoniella reveals pathogenesis evolution and contrasting modes of karyotype evolution via chromosome fusion or intercentromeric recombination.</title>
        <authorList>
            <person name="Coelho M.A."/>
            <person name="David-Palma M."/>
            <person name="Shea T."/>
            <person name="Bowers K."/>
            <person name="McGinley-Smith S."/>
            <person name="Mohammad A.W."/>
            <person name="Gnirke A."/>
            <person name="Yurkov A.M."/>
            <person name="Nowrousian M."/>
            <person name="Sun S."/>
            <person name="Cuomo C.A."/>
            <person name="Heitman J."/>
        </authorList>
    </citation>
    <scope>NUCLEOTIDE SEQUENCE</scope>
    <source>
        <strain evidence="8">CBS 12478</strain>
    </source>
</reference>
<evidence type="ECO:0000256" key="5">
    <source>
        <dbReference type="SAM" id="MobiDB-lite"/>
    </source>
</evidence>
<feature type="region of interest" description="Disordered" evidence="5">
    <location>
        <begin position="193"/>
        <end position="214"/>
    </location>
</feature>
<dbReference type="PANTHER" id="PTHR47966:SF51">
    <property type="entry name" value="BETA-SITE APP-CLEAVING ENZYME, ISOFORM A-RELATED"/>
    <property type="match status" value="1"/>
</dbReference>
<dbReference type="InterPro" id="IPR021109">
    <property type="entry name" value="Peptidase_aspartic_dom_sf"/>
</dbReference>
<sequence>MPQVPNFKMYQTQLQLLLALALLNPSTSSPLPHSRVEPAPTPSAHVLPITPRSPLLSHLAERDSASSGDNDVIFDSVAAQLVRQELKNVRNKYSKAAQYLSGVQVAQADVSFEQPTAALPVHAVHTAKYSNSSLAHSSASATMSRMSWSTGTTVNAPPGVSPGTTVNGNEVSTAAAPESTWLLDGLHSLVGENLGSMPAPTPLSSSSYSSHSTSTSMSTSSALSALHTPSTSYSATAPLPIAIGAELFEPQLGVSLDLLSKRSRTNGSPNVPLTDYISGSLDVLYYGNINIGTPAQTLTVDFDTGSADLWLPVRCSNCNSKQFDASKSSTYTTKGNSFDVEYGSGQVSGVLAQETVGLANTAINGQYFGAVSSESDDFHGNPNSGVMGMAFSSISSSGKPTYFENLISTKSVPSPLFSFHLTRRQPTGSQLCIGCTDSSKYTGAINWIPVISQTYWSVSMTSFAAMAGKGNALSSSLIGAIDTGTTLIYVPTAIADSFYAQIPGSSKADQYGQGFYQYPCKATLSVSLGFNGKSFGVNNVDFNLGKTSSGSSMCVGAVLAVADGFPDNLAIVGDAFLKSWYSVYDYSNNVRVGLASSINNK</sequence>
<dbReference type="GeneID" id="43589571"/>
<evidence type="ECO:0000259" key="7">
    <source>
        <dbReference type="PROSITE" id="PS51767"/>
    </source>
</evidence>
<feature type="compositionally biased region" description="Low complexity" evidence="5">
    <location>
        <begin position="202"/>
        <end position="214"/>
    </location>
</feature>
<evidence type="ECO:0000256" key="2">
    <source>
        <dbReference type="ARBA" id="ARBA00022750"/>
    </source>
</evidence>
<dbReference type="Pfam" id="PF00026">
    <property type="entry name" value="Asp"/>
    <property type="match status" value="1"/>
</dbReference>
<feature type="region of interest" description="Disordered" evidence="5">
    <location>
        <begin position="29"/>
        <end position="50"/>
    </location>
</feature>
<proteinExistence type="inferred from homology"/>
<accession>A0AAJ8LL73</accession>
<protein>
    <recommendedName>
        <fullName evidence="7">Peptidase A1 domain-containing protein</fullName>
    </recommendedName>
</protein>
<dbReference type="RefSeq" id="XP_031860383.2">
    <property type="nucleotide sequence ID" value="XM_032005422.2"/>
</dbReference>
<comment type="similarity">
    <text evidence="1 4">Belongs to the peptidase A1 family.</text>
</comment>
<keyword evidence="4" id="KW-0378">Hydrolase</keyword>
<feature type="active site" evidence="3">
    <location>
        <position position="303"/>
    </location>
</feature>
<keyword evidence="9" id="KW-1185">Reference proteome</keyword>
<dbReference type="InterPro" id="IPR001969">
    <property type="entry name" value="Aspartic_peptidase_AS"/>
</dbReference>
<keyword evidence="4" id="KW-0645">Protease</keyword>
<dbReference type="FunFam" id="2.40.70.10:FF:000008">
    <property type="entry name" value="Cathepsin D"/>
    <property type="match status" value="1"/>
</dbReference>
<dbReference type="KEGG" id="ksn:43589571"/>
<evidence type="ECO:0000256" key="3">
    <source>
        <dbReference type="PIRSR" id="PIRSR601461-1"/>
    </source>
</evidence>
<feature type="chain" id="PRO_5042469587" description="Peptidase A1 domain-containing protein" evidence="6">
    <location>
        <begin position="29"/>
        <end position="601"/>
    </location>
</feature>
<dbReference type="InterPro" id="IPR034164">
    <property type="entry name" value="Pepsin-like_dom"/>
</dbReference>
<dbReference type="InterPro" id="IPR001461">
    <property type="entry name" value="Aspartic_peptidase_A1"/>
</dbReference>
<keyword evidence="6" id="KW-0732">Signal</keyword>
<gene>
    <name evidence="8" type="ORF">CI109_104331</name>
</gene>
<dbReference type="InterPro" id="IPR033121">
    <property type="entry name" value="PEPTIDASE_A1"/>
</dbReference>
<dbReference type="GO" id="GO:0006508">
    <property type="term" value="P:proteolysis"/>
    <property type="evidence" value="ECO:0007669"/>
    <property type="project" value="UniProtKB-KW"/>
</dbReference>
<dbReference type="PROSITE" id="PS00141">
    <property type="entry name" value="ASP_PROTEASE"/>
    <property type="match status" value="1"/>
</dbReference>
<feature type="signal peptide" evidence="6">
    <location>
        <begin position="1"/>
        <end position="28"/>
    </location>
</feature>
<organism evidence="8 9">
    <name type="scientific">Kwoniella shandongensis</name>
    <dbReference type="NCBI Taxonomy" id="1734106"/>
    <lineage>
        <taxon>Eukaryota</taxon>
        <taxon>Fungi</taxon>
        <taxon>Dikarya</taxon>
        <taxon>Basidiomycota</taxon>
        <taxon>Agaricomycotina</taxon>
        <taxon>Tremellomycetes</taxon>
        <taxon>Tremellales</taxon>
        <taxon>Cryptococcaceae</taxon>
        <taxon>Kwoniella</taxon>
    </lineage>
</organism>
<evidence type="ECO:0000256" key="6">
    <source>
        <dbReference type="SAM" id="SignalP"/>
    </source>
</evidence>
<evidence type="ECO:0000256" key="1">
    <source>
        <dbReference type="ARBA" id="ARBA00007447"/>
    </source>
</evidence>
<dbReference type="SUPFAM" id="SSF50630">
    <property type="entry name" value="Acid proteases"/>
    <property type="match status" value="1"/>
</dbReference>
<name>A0AAJ8LL73_9TREE</name>
<reference evidence="8" key="1">
    <citation type="submission" date="2017-08" db="EMBL/GenBank/DDBJ databases">
        <authorList>
            <person name="Cuomo C."/>
            <person name="Billmyre B."/>
            <person name="Heitman J."/>
        </authorList>
    </citation>
    <scope>NUCLEOTIDE SEQUENCE</scope>
    <source>
        <strain evidence="8">CBS 12478</strain>
    </source>
</reference>
<dbReference type="Gene3D" id="2.40.70.10">
    <property type="entry name" value="Acid Proteases"/>
    <property type="match status" value="2"/>
</dbReference>
<dbReference type="CDD" id="cd05471">
    <property type="entry name" value="pepsin_like"/>
    <property type="match status" value="1"/>
</dbReference>
<evidence type="ECO:0000256" key="4">
    <source>
        <dbReference type="RuleBase" id="RU000454"/>
    </source>
</evidence>
<feature type="domain" description="Peptidase A1" evidence="7">
    <location>
        <begin position="285"/>
        <end position="595"/>
    </location>
</feature>
<feature type="active site" evidence="3">
    <location>
        <position position="482"/>
    </location>
</feature>
<dbReference type="EMBL" id="CP144057">
    <property type="protein sequence ID" value="WWD19864.1"/>
    <property type="molecule type" value="Genomic_DNA"/>
</dbReference>
<evidence type="ECO:0000313" key="9">
    <source>
        <dbReference type="Proteomes" id="UP000322225"/>
    </source>
</evidence>
<dbReference type="PROSITE" id="PS51767">
    <property type="entry name" value="PEPTIDASE_A1"/>
    <property type="match status" value="1"/>
</dbReference>
<dbReference type="AlphaFoldDB" id="A0AAJ8LL73"/>
<keyword evidence="2 4" id="KW-0064">Aspartyl protease</keyword>
<evidence type="ECO:0000313" key="8">
    <source>
        <dbReference type="EMBL" id="WWD19864.1"/>
    </source>
</evidence>
<dbReference type="GO" id="GO:0004190">
    <property type="term" value="F:aspartic-type endopeptidase activity"/>
    <property type="evidence" value="ECO:0007669"/>
    <property type="project" value="UniProtKB-KW"/>
</dbReference>